<keyword evidence="1" id="KW-0472">Membrane</keyword>
<keyword evidence="1" id="KW-1133">Transmembrane helix</keyword>
<name>A0ABZ0M4J2_9ACTN</name>
<sequence>MEAQPLHVRGPVPQGRVGPAAVIRYRILMALPVVAAVALGLGLPRWEDEIPRVGLTYETGTAQAALAAIAGGMITLSGFVITGVTLVIQTVQSMSPRLIAVIRHFNQSLVIVGLLIGTAVYALVVLAQIQADETPRVSVTLAVALVVADTAVLLWSLTGLRNVVTGGGLAQVVGRRMAVALDVLLPPDERELRTVDLTDLRPAVPGVPLIHTGGPGVVRGVAERRLIRLTERHDARVELDVWPGQHLVPGAVLGRVHGLAGLPEASRERMLRRIAPRVRVGRFRTVDQDPAYGLRLLVDIATRALSPAVNDPTTAVESLDQIEEVLVRLAGRPLGTTVVTGPSGTPRLLRPGPGWTELVSLALDEILAYGARSLQVVRRVRALLVTVTEAAPPGRRAPLTERAALVERLAGGFPDPLFVATASVADGQGIGGAGGRAEPRPDGFAG</sequence>
<dbReference type="Pfam" id="PF10011">
    <property type="entry name" value="DUF2254"/>
    <property type="match status" value="1"/>
</dbReference>
<reference evidence="2 3" key="1">
    <citation type="submission" date="2023-10" db="EMBL/GenBank/DDBJ databases">
        <title>The genome sequence of Streptomyces sp. HUAS YS2.</title>
        <authorList>
            <person name="Mo P."/>
        </authorList>
    </citation>
    <scope>NUCLEOTIDE SEQUENCE [LARGE SCALE GENOMIC DNA]</scope>
    <source>
        <strain evidence="2 3">HUAS YS2</strain>
    </source>
</reference>
<feature type="transmembrane region" description="Helical" evidence="1">
    <location>
        <begin position="109"/>
        <end position="131"/>
    </location>
</feature>
<proteinExistence type="predicted"/>
<organism evidence="2 3">
    <name type="scientific">Streptomyces solicathayae</name>
    <dbReference type="NCBI Taxonomy" id="3081768"/>
    <lineage>
        <taxon>Bacteria</taxon>
        <taxon>Bacillati</taxon>
        <taxon>Actinomycetota</taxon>
        <taxon>Actinomycetes</taxon>
        <taxon>Kitasatosporales</taxon>
        <taxon>Streptomycetaceae</taxon>
        <taxon>Streptomyces</taxon>
    </lineage>
</organism>
<feature type="transmembrane region" description="Helical" evidence="1">
    <location>
        <begin position="64"/>
        <end position="88"/>
    </location>
</feature>
<dbReference type="Proteomes" id="UP001301731">
    <property type="component" value="Chromosome"/>
</dbReference>
<gene>
    <name evidence="2" type="ORF">R2D22_33185</name>
</gene>
<dbReference type="RefSeq" id="WP_318108816.1">
    <property type="nucleotide sequence ID" value="NZ_CP137573.1"/>
</dbReference>
<dbReference type="EMBL" id="CP137573">
    <property type="protein sequence ID" value="WOX25978.1"/>
    <property type="molecule type" value="Genomic_DNA"/>
</dbReference>
<evidence type="ECO:0000256" key="1">
    <source>
        <dbReference type="SAM" id="Phobius"/>
    </source>
</evidence>
<accession>A0ABZ0M4J2</accession>
<evidence type="ECO:0000313" key="2">
    <source>
        <dbReference type="EMBL" id="WOX25978.1"/>
    </source>
</evidence>
<keyword evidence="3" id="KW-1185">Reference proteome</keyword>
<dbReference type="InterPro" id="IPR018723">
    <property type="entry name" value="DUF2254_membrane"/>
</dbReference>
<protein>
    <submittedName>
        <fullName evidence="2">DUF2254 family protein</fullName>
    </submittedName>
</protein>
<feature type="transmembrane region" description="Helical" evidence="1">
    <location>
        <begin position="25"/>
        <end position="44"/>
    </location>
</feature>
<evidence type="ECO:0000313" key="3">
    <source>
        <dbReference type="Proteomes" id="UP001301731"/>
    </source>
</evidence>
<keyword evidence="1" id="KW-0812">Transmembrane</keyword>